<evidence type="ECO:0000256" key="4">
    <source>
        <dbReference type="ARBA" id="ARBA00023163"/>
    </source>
</evidence>
<dbReference type="InterPro" id="IPR050109">
    <property type="entry name" value="HTH-type_TetR-like_transc_reg"/>
</dbReference>
<dbReference type="SUPFAM" id="SSF46689">
    <property type="entry name" value="Homeodomain-like"/>
    <property type="match status" value="1"/>
</dbReference>
<dbReference type="EMBL" id="JAUCDY010000001">
    <property type="protein sequence ID" value="MDM7856769.1"/>
    <property type="molecule type" value="Genomic_DNA"/>
</dbReference>
<comment type="caution">
    <text evidence="7">The sequence shown here is derived from an EMBL/GenBank/DDBJ whole genome shotgun (WGS) entry which is preliminary data.</text>
</comment>
<evidence type="ECO:0000256" key="1">
    <source>
        <dbReference type="ARBA" id="ARBA00022491"/>
    </source>
</evidence>
<feature type="DNA-binding region" description="H-T-H motif" evidence="5">
    <location>
        <begin position="32"/>
        <end position="51"/>
    </location>
</feature>
<evidence type="ECO:0000313" key="8">
    <source>
        <dbReference type="Proteomes" id="UP001241056"/>
    </source>
</evidence>
<dbReference type="Pfam" id="PF00440">
    <property type="entry name" value="TetR_N"/>
    <property type="match status" value="1"/>
</dbReference>
<dbReference type="Proteomes" id="UP001241056">
    <property type="component" value="Unassembled WGS sequence"/>
</dbReference>
<keyword evidence="1" id="KW-0678">Repressor</keyword>
<evidence type="ECO:0000256" key="5">
    <source>
        <dbReference type="PROSITE-ProRule" id="PRU00335"/>
    </source>
</evidence>
<dbReference type="PANTHER" id="PTHR30055:SF240">
    <property type="entry name" value="HTH-TYPE TRANSCRIPTIONAL REGULATOR ACRR"/>
    <property type="match status" value="1"/>
</dbReference>
<dbReference type="RefSeq" id="WP_289409347.1">
    <property type="nucleotide sequence ID" value="NZ_JAUCDY010000001.1"/>
</dbReference>
<dbReference type="InterPro" id="IPR036271">
    <property type="entry name" value="Tet_transcr_reg_TetR-rel_C_sf"/>
</dbReference>
<dbReference type="PANTHER" id="PTHR30055">
    <property type="entry name" value="HTH-TYPE TRANSCRIPTIONAL REGULATOR RUTR"/>
    <property type="match status" value="1"/>
</dbReference>
<evidence type="ECO:0000259" key="6">
    <source>
        <dbReference type="PROSITE" id="PS50977"/>
    </source>
</evidence>
<dbReference type="Pfam" id="PF08361">
    <property type="entry name" value="TetR_C_2"/>
    <property type="match status" value="1"/>
</dbReference>
<protein>
    <submittedName>
        <fullName evidence="7">TetR family transcriptional regulator</fullName>
    </submittedName>
</protein>
<dbReference type="PROSITE" id="PS01081">
    <property type="entry name" value="HTH_TETR_1"/>
    <property type="match status" value="1"/>
</dbReference>
<proteinExistence type="predicted"/>
<accession>A0ABT7SML2</accession>
<evidence type="ECO:0000313" key="7">
    <source>
        <dbReference type="EMBL" id="MDM7856769.1"/>
    </source>
</evidence>
<dbReference type="Gene3D" id="1.10.357.10">
    <property type="entry name" value="Tetracycline Repressor, domain 2"/>
    <property type="match status" value="1"/>
</dbReference>
<dbReference type="SUPFAM" id="SSF48498">
    <property type="entry name" value="Tetracyclin repressor-like, C-terminal domain"/>
    <property type="match status" value="1"/>
</dbReference>
<keyword evidence="2" id="KW-0805">Transcription regulation</keyword>
<evidence type="ECO:0000256" key="2">
    <source>
        <dbReference type="ARBA" id="ARBA00023015"/>
    </source>
</evidence>
<dbReference type="InterPro" id="IPR001647">
    <property type="entry name" value="HTH_TetR"/>
</dbReference>
<keyword evidence="3 5" id="KW-0238">DNA-binding</keyword>
<evidence type="ECO:0000256" key="3">
    <source>
        <dbReference type="ARBA" id="ARBA00023125"/>
    </source>
</evidence>
<dbReference type="InterPro" id="IPR013572">
    <property type="entry name" value="Tscrpt_reg_MAATS_C"/>
</dbReference>
<dbReference type="InterPro" id="IPR023772">
    <property type="entry name" value="DNA-bd_HTH_TetR-type_CS"/>
</dbReference>
<keyword evidence="4" id="KW-0804">Transcription</keyword>
<reference evidence="7 8" key="1">
    <citation type="submission" date="2023-06" db="EMBL/GenBank/DDBJ databases">
        <title>Thiopseudomonas sp. CY1220 draft genome sequence.</title>
        <authorList>
            <person name="Zhao G."/>
            <person name="An M."/>
        </authorList>
    </citation>
    <scope>NUCLEOTIDE SEQUENCE [LARGE SCALE GENOMIC DNA]</scope>
    <source>
        <strain evidence="7 8">CY1220</strain>
    </source>
</reference>
<sequence>MRRTKQEADKTRSDLLTAAEILFLEKGVAHTSLEQIAKHAGVTRGAIYWHFKNKADLFHAMLNQVRLPTEIIAQRIKQCDPEDPVAGLRNLCVDALASLLVDERKKRIFTILMRRCEFTDELKEAEQQHEAFIKAFIQLCTELFSEQKTAQRLRPGFTPHMAAVAIHVLFIGILSDWLRDAEVIDIQHCQPYFDALLHGIFNDWSAPSIKPCAQSLSKSL</sequence>
<feature type="domain" description="HTH tetR-type" evidence="6">
    <location>
        <begin position="9"/>
        <end position="69"/>
    </location>
</feature>
<organism evidence="7 8">
    <name type="scientific">Thiopseudomonas acetoxidans</name>
    <dbReference type="NCBI Taxonomy" id="3041622"/>
    <lineage>
        <taxon>Bacteria</taxon>
        <taxon>Pseudomonadati</taxon>
        <taxon>Pseudomonadota</taxon>
        <taxon>Gammaproteobacteria</taxon>
        <taxon>Pseudomonadales</taxon>
        <taxon>Pseudomonadaceae</taxon>
        <taxon>Thiopseudomonas</taxon>
    </lineage>
</organism>
<dbReference type="PRINTS" id="PR00455">
    <property type="entry name" value="HTHTETR"/>
</dbReference>
<dbReference type="InterPro" id="IPR009057">
    <property type="entry name" value="Homeodomain-like_sf"/>
</dbReference>
<dbReference type="PROSITE" id="PS50977">
    <property type="entry name" value="HTH_TETR_2"/>
    <property type="match status" value="1"/>
</dbReference>
<keyword evidence="8" id="KW-1185">Reference proteome</keyword>
<gene>
    <name evidence="7" type="ORF">QEZ41_00500</name>
</gene>
<name>A0ABT7SML2_9GAMM</name>